<dbReference type="InterPro" id="IPR002477">
    <property type="entry name" value="Peptidoglycan-bd-like"/>
</dbReference>
<feature type="domain" description="Peptidoglycan binding-like" evidence="2">
    <location>
        <begin position="200"/>
        <end position="252"/>
    </location>
</feature>
<dbReference type="Gene3D" id="3.30.1380.10">
    <property type="match status" value="1"/>
</dbReference>
<dbReference type="InterPro" id="IPR013230">
    <property type="entry name" value="Peptidase_M15A_C"/>
</dbReference>
<dbReference type="Pfam" id="PF01471">
    <property type="entry name" value="PG_binding_1"/>
    <property type="match status" value="1"/>
</dbReference>
<dbReference type="InterPro" id="IPR036366">
    <property type="entry name" value="PGBDSf"/>
</dbReference>
<keyword evidence="5" id="KW-1185">Reference proteome</keyword>
<dbReference type="InterPro" id="IPR009045">
    <property type="entry name" value="Zn_M74/Hedgehog-like"/>
</dbReference>
<feature type="chain" id="PRO_5036767427" description="Peptidase M15A C-terminal domain-containing protein" evidence="1">
    <location>
        <begin position="25"/>
        <end position="261"/>
    </location>
</feature>
<organism evidence="4 5">
    <name type="scientific">Paraliobacillus quinghaiensis</name>
    <dbReference type="NCBI Taxonomy" id="470815"/>
    <lineage>
        <taxon>Bacteria</taxon>
        <taxon>Bacillati</taxon>
        <taxon>Bacillota</taxon>
        <taxon>Bacilli</taxon>
        <taxon>Bacillales</taxon>
        <taxon>Bacillaceae</taxon>
        <taxon>Paraliobacillus</taxon>
    </lineage>
</organism>
<comment type="caution">
    <text evidence="4">The sequence shown here is derived from an EMBL/GenBank/DDBJ whole genome shotgun (WGS) entry which is preliminary data.</text>
</comment>
<evidence type="ECO:0000313" key="5">
    <source>
        <dbReference type="Proteomes" id="UP000618460"/>
    </source>
</evidence>
<dbReference type="Pfam" id="PF08291">
    <property type="entry name" value="Peptidase_M15_3"/>
    <property type="match status" value="1"/>
</dbReference>
<dbReference type="RefSeq" id="WP_117156097.1">
    <property type="nucleotide sequence ID" value="NZ_BMLG01000019.1"/>
</dbReference>
<gene>
    <name evidence="4" type="ORF">GCM10011351_26620</name>
</gene>
<feature type="domain" description="Peptidase M15A C-terminal" evidence="3">
    <location>
        <begin position="98"/>
        <end position="170"/>
    </location>
</feature>
<sequence length="261" mass="29371">MKKIVITMLTAILFISLFSSVGFAHHNGTNATYPKYVNYRSDLNNLDFKVWIFDEATSNWSLQILKGSDQLTTGLYVREHASWSSNNKKLYTNYVITSTRFLEAFTKMRNEKGPITVLSGMRDPYHNRSIGSSAALYSQHQSGMAIDPRVPSGSEGSWAWRAEEVWGFTYAYTKSGAIHADTRTTSGGFPTLYSGAKNPYVFTLEMALHYHGYSPYKSGYYGSGDVSDAENFQSDHGLYSDGIVGSNTWRELMEGDYHTPW</sequence>
<feature type="signal peptide" evidence="1">
    <location>
        <begin position="1"/>
        <end position="24"/>
    </location>
</feature>
<dbReference type="Gene3D" id="1.10.101.10">
    <property type="entry name" value="PGBD-like superfamily/PGBD"/>
    <property type="match status" value="1"/>
</dbReference>
<keyword evidence="1" id="KW-0732">Signal</keyword>
<dbReference type="InterPro" id="IPR036365">
    <property type="entry name" value="PGBD-like_sf"/>
</dbReference>
<evidence type="ECO:0000256" key="1">
    <source>
        <dbReference type="SAM" id="SignalP"/>
    </source>
</evidence>
<dbReference type="EMBL" id="BMLG01000019">
    <property type="protein sequence ID" value="GGM39122.1"/>
    <property type="molecule type" value="Genomic_DNA"/>
</dbReference>
<evidence type="ECO:0000313" key="4">
    <source>
        <dbReference type="EMBL" id="GGM39122.1"/>
    </source>
</evidence>
<dbReference type="Proteomes" id="UP000618460">
    <property type="component" value="Unassembled WGS sequence"/>
</dbReference>
<name>A0A917TVB7_9BACI</name>
<dbReference type="SUPFAM" id="SSF47090">
    <property type="entry name" value="PGBD-like"/>
    <property type="match status" value="1"/>
</dbReference>
<protein>
    <recommendedName>
        <fullName evidence="6">Peptidase M15A C-terminal domain-containing protein</fullName>
    </recommendedName>
</protein>
<evidence type="ECO:0008006" key="6">
    <source>
        <dbReference type="Google" id="ProtNLM"/>
    </source>
</evidence>
<reference evidence="4" key="1">
    <citation type="journal article" date="2014" name="Int. J. Syst. Evol. Microbiol.">
        <title>Complete genome sequence of Corynebacterium casei LMG S-19264T (=DSM 44701T), isolated from a smear-ripened cheese.</title>
        <authorList>
            <consortium name="US DOE Joint Genome Institute (JGI-PGF)"/>
            <person name="Walter F."/>
            <person name="Albersmeier A."/>
            <person name="Kalinowski J."/>
            <person name="Ruckert C."/>
        </authorList>
    </citation>
    <scope>NUCLEOTIDE SEQUENCE</scope>
    <source>
        <strain evidence="4">CGMCC 1.6333</strain>
    </source>
</reference>
<proteinExistence type="predicted"/>
<evidence type="ECO:0000259" key="2">
    <source>
        <dbReference type="Pfam" id="PF01471"/>
    </source>
</evidence>
<dbReference type="OrthoDB" id="9812621at2"/>
<evidence type="ECO:0000259" key="3">
    <source>
        <dbReference type="Pfam" id="PF08291"/>
    </source>
</evidence>
<dbReference type="SUPFAM" id="SSF55166">
    <property type="entry name" value="Hedgehog/DD-peptidase"/>
    <property type="match status" value="1"/>
</dbReference>
<accession>A0A917TVB7</accession>
<reference evidence="4" key="2">
    <citation type="submission" date="2020-09" db="EMBL/GenBank/DDBJ databases">
        <authorList>
            <person name="Sun Q."/>
            <person name="Zhou Y."/>
        </authorList>
    </citation>
    <scope>NUCLEOTIDE SEQUENCE</scope>
    <source>
        <strain evidence="4">CGMCC 1.6333</strain>
    </source>
</reference>
<dbReference type="AlphaFoldDB" id="A0A917TVB7"/>